<dbReference type="AlphaFoldDB" id="A0A8T1TJH1"/>
<dbReference type="EMBL" id="JAENGZ010003107">
    <property type="protein sequence ID" value="KAG6942169.1"/>
    <property type="molecule type" value="Genomic_DNA"/>
</dbReference>
<gene>
    <name evidence="1" type="ORF">JG687_00019218</name>
</gene>
<evidence type="ECO:0000313" key="2">
    <source>
        <dbReference type="Proteomes" id="UP000688947"/>
    </source>
</evidence>
<sequence>MVLRSSELESASFNAPPAVLMALFSGRLGSRGLTVMHFRPQSELEQLERGSTNASFSADFDVGCYLRPMPVRYECLLAAICGLISFGDALWYGHVRRLLSRVKRFVLANLERDHNTLECVNLTLLYVNQFLGRALSHLLVGSPHWWRFFCNAVRSIDYHSSDWQAVVNDEWLRHHRRSLVGSIRRRRHLDHLHRFSRQPRVRRPCQTTSDA</sequence>
<organism evidence="1 2">
    <name type="scientific">Phytophthora cactorum</name>
    <dbReference type="NCBI Taxonomy" id="29920"/>
    <lineage>
        <taxon>Eukaryota</taxon>
        <taxon>Sar</taxon>
        <taxon>Stramenopiles</taxon>
        <taxon>Oomycota</taxon>
        <taxon>Peronosporomycetes</taxon>
        <taxon>Peronosporales</taxon>
        <taxon>Peronosporaceae</taxon>
        <taxon>Phytophthora</taxon>
    </lineage>
</organism>
<name>A0A8T1TJH1_9STRA</name>
<comment type="caution">
    <text evidence="1">The sequence shown here is derived from an EMBL/GenBank/DDBJ whole genome shotgun (WGS) entry which is preliminary data.</text>
</comment>
<evidence type="ECO:0000313" key="1">
    <source>
        <dbReference type="EMBL" id="KAG6942169.1"/>
    </source>
</evidence>
<dbReference type="Proteomes" id="UP000688947">
    <property type="component" value="Unassembled WGS sequence"/>
</dbReference>
<proteinExistence type="predicted"/>
<reference evidence="1" key="1">
    <citation type="submission" date="2021-01" db="EMBL/GenBank/DDBJ databases">
        <title>Phytophthora aleatoria, a newly-described species from Pinus radiata is distinct from Phytophthora cactorum isolates based on comparative genomics.</title>
        <authorList>
            <person name="Mcdougal R."/>
            <person name="Panda P."/>
            <person name="Williams N."/>
            <person name="Studholme D.J."/>
        </authorList>
    </citation>
    <scope>NUCLEOTIDE SEQUENCE</scope>
    <source>
        <strain evidence="1">NZFS 3830</strain>
    </source>
</reference>
<dbReference type="VEuPathDB" id="FungiDB:PC110_g6988"/>
<accession>A0A8T1TJH1</accession>
<protein>
    <submittedName>
        <fullName evidence="1">Uncharacterized protein</fullName>
    </submittedName>
</protein>
<dbReference type="OrthoDB" id="121048at2759"/>